<organism evidence="7 8">
    <name type="scientific">Limobrevibacterium gyesilva</name>
    <dbReference type="NCBI Taxonomy" id="2991712"/>
    <lineage>
        <taxon>Bacteria</taxon>
        <taxon>Pseudomonadati</taxon>
        <taxon>Pseudomonadota</taxon>
        <taxon>Alphaproteobacteria</taxon>
        <taxon>Acetobacterales</taxon>
        <taxon>Acetobacteraceae</taxon>
        <taxon>Limobrevibacterium</taxon>
    </lineage>
</organism>
<keyword evidence="8" id="KW-1185">Reference proteome</keyword>
<comment type="cofactor">
    <cofactor evidence="1">
        <name>FMN</name>
        <dbReference type="ChEBI" id="CHEBI:58210"/>
    </cofactor>
</comment>
<evidence type="ECO:0000256" key="4">
    <source>
        <dbReference type="ARBA" id="ARBA00022643"/>
    </source>
</evidence>
<evidence type="ECO:0000256" key="2">
    <source>
        <dbReference type="ARBA" id="ARBA00007118"/>
    </source>
</evidence>
<dbReference type="InterPro" id="IPR029479">
    <property type="entry name" value="Nitroreductase"/>
</dbReference>
<dbReference type="PANTHER" id="PTHR43673:SF2">
    <property type="entry name" value="NITROREDUCTASE"/>
    <property type="match status" value="1"/>
</dbReference>
<comment type="caution">
    <text evidence="7">The sequence shown here is derived from an EMBL/GenBank/DDBJ whole genome shotgun (WGS) entry which is preliminary data.</text>
</comment>
<evidence type="ECO:0000313" key="8">
    <source>
        <dbReference type="Proteomes" id="UP001165679"/>
    </source>
</evidence>
<reference evidence="7" key="2">
    <citation type="submission" date="2022-10" db="EMBL/GenBank/DDBJ databases">
        <authorList>
            <person name="Trinh H.N."/>
        </authorList>
    </citation>
    <scope>NUCLEOTIDE SEQUENCE</scope>
    <source>
        <strain evidence="7">RN2-1</strain>
    </source>
</reference>
<protein>
    <submittedName>
        <fullName evidence="7">Nitroreductase</fullName>
    </submittedName>
</protein>
<evidence type="ECO:0000256" key="3">
    <source>
        <dbReference type="ARBA" id="ARBA00022630"/>
    </source>
</evidence>
<evidence type="ECO:0000256" key="1">
    <source>
        <dbReference type="ARBA" id="ARBA00001917"/>
    </source>
</evidence>
<comment type="similarity">
    <text evidence="2">Belongs to the nitroreductase family.</text>
</comment>
<dbReference type="RefSeq" id="WP_264712911.1">
    <property type="nucleotide sequence ID" value="NZ_JAPDNT010000003.1"/>
</dbReference>
<dbReference type="CDD" id="cd02136">
    <property type="entry name" value="PnbA_NfnB-like"/>
    <property type="match status" value="1"/>
</dbReference>
<dbReference type="Proteomes" id="UP001165679">
    <property type="component" value="Unassembled WGS sequence"/>
</dbReference>
<dbReference type="Pfam" id="PF00881">
    <property type="entry name" value="Nitroreductase"/>
    <property type="match status" value="1"/>
</dbReference>
<keyword evidence="4" id="KW-0288">FMN</keyword>
<gene>
    <name evidence="7" type="ORF">OL599_06795</name>
</gene>
<reference evidence="7" key="1">
    <citation type="submission" date="2022-09" db="EMBL/GenBank/DDBJ databases">
        <title>Rhodovastum sp. nov. RN2-1 isolated from soil in Seongnam, South Korea.</title>
        <authorList>
            <person name="Le N.T."/>
        </authorList>
    </citation>
    <scope>NUCLEOTIDE SEQUENCE</scope>
    <source>
        <strain evidence="7">RN2-1</strain>
    </source>
</reference>
<evidence type="ECO:0000313" key="7">
    <source>
        <dbReference type="EMBL" id="MCW3474284.1"/>
    </source>
</evidence>
<name>A0AA41YIM0_9PROT</name>
<evidence type="ECO:0000259" key="6">
    <source>
        <dbReference type="Pfam" id="PF00881"/>
    </source>
</evidence>
<dbReference type="InterPro" id="IPR000415">
    <property type="entry name" value="Nitroreductase-like"/>
</dbReference>
<feature type="domain" description="Nitroreductase" evidence="6">
    <location>
        <begin position="14"/>
        <end position="204"/>
    </location>
</feature>
<sequence length="238" mass="26216">MADVTAMNETEAAILSRRSVRGYLPRPVPQDTVEHLLDVAARAPSGTNMQPWRVIALAGDALARFCAGVSDAFLSGAETDAIERAYYPRPLHEPYLSRRRKIGWDLYGLLGIARGEKEKMRAHVVRNLQYFGAPVGLICTIDRRMEIGSWIDYGMFLENISIAARARGLDSCAMAVFAEFPGTVRALLDIPEDETIVCGMAIGYEDKTAPANALETERVRAAAFTRFLGFGGMEEKGR</sequence>
<keyword evidence="3" id="KW-0285">Flavoprotein</keyword>
<dbReference type="GO" id="GO:0016491">
    <property type="term" value="F:oxidoreductase activity"/>
    <property type="evidence" value="ECO:0007669"/>
    <property type="project" value="UniProtKB-KW"/>
</dbReference>
<dbReference type="EMBL" id="JAPDNT010000003">
    <property type="protein sequence ID" value="MCW3474284.1"/>
    <property type="molecule type" value="Genomic_DNA"/>
</dbReference>
<evidence type="ECO:0000256" key="5">
    <source>
        <dbReference type="ARBA" id="ARBA00023002"/>
    </source>
</evidence>
<proteinExistence type="inferred from homology"/>
<keyword evidence="5" id="KW-0560">Oxidoreductase</keyword>
<dbReference type="Gene3D" id="3.40.109.10">
    <property type="entry name" value="NADH Oxidase"/>
    <property type="match status" value="1"/>
</dbReference>
<accession>A0AA41YIM0</accession>
<dbReference type="SUPFAM" id="SSF55469">
    <property type="entry name" value="FMN-dependent nitroreductase-like"/>
    <property type="match status" value="1"/>
</dbReference>
<dbReference type="AlphaFoldDB" id="A0AA41YIM0"/>
<dbReference type="PANTHER" id="PTHR43673">
    <property type="entry name" value="NAD(P)H NITROREDUCTASE YDGI-RELATED"/>
    <property type="match status" value="1"/>
</dbReference>